<feature type="non-terminal residue" evidence="2">
    <location>
        <position position="1"/>
    </location>
</feature>
<proteinExistence type="predicted"/>
<reference evidence="2" key="1">
    <citation type="submission" date="2022-07" db="EMBL/GenBank/DDBJ databases">
        <title>Taxonomy of Aspergillus series Nigri: significant species reduction supported by multi-species coalescent approaches.</title>
        <authorList>
            <person name="Bian C."/>
            <person name="Kusuya Y."/>
            <person name="Sklenar F."/>
            <person name="D'hooge E."/>
            <person name="Yaguchi T."/>
            <person name="Takahashi H."/>
            <person name="Hubka V."/>
        </authorList>
    </citation>
    <scope>NUCLEOTIDE SEQUENCE</scope>
    <source>
        <strain evidence="2">CBS 733.88</strain>
    </source>
</reference>
<name>A0A9W6DL58_9EURO</name>
<dbReference type="AlphaFoldDB" id="A0A9W6DL58"/>
<protein>
    <submittedName>
        <fullName evidence="2">Uncharacterized protein</fullName>
    </submittedName>
</protein>
<dbReference type="EMBL" id="BROQ01000030">
    <property type="protein sequence ID" value="GKZ20613.1"/>
    <property type="molecule type" value="Genomic_DNA"/>
</dbReference>
<accession>A0A9W6DL58</accession>
<evidence type="ECO:0000313" key="2">
    <source>
        <dbReference type="EMBL" id="GKZ20613.1"/>
    </source>
</evidence>
<gene>
    <name evidence="2" type="ORF">AbraCBS73388_006193</name>
</gene>
<feature type="region of interest" description="Disordered" evidence="1">
    <location>
        <begin position="1"/>
        <end position="24"/>
    </location>
</feature>
<evidence type="ECO:0000256" key="1">
    <source>
        <dbReference type="SAM" id="MobiDB-lite"/>
    </source>
</evidence>
<organism evidence="2 3">
    <name type="scientific">Aspergillus brasiliensis</name>
    <dbReference type="NCBI Taxonomy" id="319629"/>
    <lineage>
        <taxon>Eukaryota</taxon>
        <taxon>Fungi</taxon>
        <taxon>Dikarya</taxon>
        <taxon>Ascomycota</taxon>
        <taxon>Pezizomycotina</taxon>
        <taxon>Eurotiomycetes</taxon>
        <taxon>Eurotiomycetidae</taxon>
        <taxon>Eurotiales</taxon>
        <taxon>Aspergillaceae</taxon>
        <taxon>Aspergillus</taxon>
        <taxon>Aspergillus subgen. Circumdati</taxon>
    </lineage>
</organism>
<dbReference type="Proteomes" id="UP001143548">
    <property type="component" value="Unassembled WGS sequence"/>
</dbReference>
<comment type="caution">
    <text evidence="2">The sequence shown here is derived from an EMBL/GenBank/DDBJ whole genome shotgun (WGS) entry which is preliminary data.</text>
</comment>
<sequence length="86" mass="9845">IVDTLKRRGLERPRGGRKKELRDSMALKKGAEKMMKDDLKRREEKWATRLEKLVEEREADLGPVRESVEKLGTDIGAIVSELKSLA</sequence>
<evidence type="ECO:0000313" key="3">
    <source>
        <dbReference type="Proteomes" id="UP001143548"/>
    </source>
</evidence>